<reference evidence="1" key="1">
    <citation type="submission" date="2023-08" db="EMBL/GenBank/DDBJ databases">
        <authorList>
            <person name="Audoor S."/>
            <person name="Bilcke G."/>
        </authorList>
    </citation>
    <scope>NUCLEOTIDE SEQUENCE</scope>
</reference>
<dbReference type="EMBL" id="CAKOGP040002347">
    <property type="protein sequence ID" value="CAJ1967757.1"/>
    <property type="molecule type" value="Genomic_DNA"/>
</dbReference>
<sequence length="196" mass="21808">MPVPNRKRLSLSTMTQQKSVHFSDIISFSDNRIGYLECEDGESSRACRESNVKPQSPTHTSSIPHRRPFIMPVCNLPPILPQRRHGLDQMSRAEDGSTLYAPQNDSLDISGRSLDSLMPKAVKLSKNTIWLPLMSGDGDDISPPVMPKRQLSGNSVDMLSTPHTSIRDNLNADWSRACDCNARWNCDVVPSPPLLI</sequence>
<gene>
    <name evidence="1" type="ORF">CYCCA115_LOCUS22920</name>
</gene>
<keyword evidence="2" id="KW-1185">Reference proteome</keyword>
<dbReference type="Proteomes" id="UP001295423">
    <property type="component" value="Unassembled WGS sequence"/>
</dbReference>
<organism evidence="1 2">
    <name type="scientific">Cylindrotheca closterium</name>
    <dbReference type="NCBI Taxonomy" id="2856"/>
    <lineage>
        <taxon>Eukaryota</taxon>
        <taxon>Sar</taxon>
        <taxon>Stramenopiles</taxon>
        <taxon>Ochrophyta</taxon>
        <taxon>Bacillariophyta</taxon>
        <taxon>Bacillariophyceae</taxon>
        <taxon>Bacillariophycidae</taxon>
        <taxon>Bacillariales</taxon>
        <taxon>Bacillariaceae</taxon>
        <taxon>Cylindrotheca</taxon>
    </lineage>
</organism>
<dbReference type="AlphaFoldDB" id="A0AAD2GAM7"/>
<evidence type="ECO:0000313" key="2">
    <source>
        <dbReference type="Proteomes" id="UP001295423"/>
    </source>
</evidence>
<comment type="caution">
    <text evidence="1">The sequence shown here is derived from an EMBL/GenBank/DDBJ whole genome shotgun (WGS) entry which is preliminary data.</text>
</comment>
<evidence type="ECO:0000313" key="1">
    <source>
        <dbReference type="EMBL" id="CAJ1967757.1"/>
    </source>
</evidence>
<name>A0AAD2GAM7_9STRA</name>
<accession>A0AAD2GAM7</accession>
<proteinExistence type="predicted"/>
<protein>
    <submittedName>
        <fullName evidence="1">Uncharacterized protein</fullName>
    </submittedName>
</protein>